<evidence type="ECO:0000313" key="5">
    <source>
        <dbReference type="Proteomes" id="UP000244811"/>
    </source>
</evidence>
<proteinExistence type="inferred from homology"/>
<evidence type="ECO:0000256" key="1">
    <source>
        <dbReference type="ARBA" id="ARBA00009124"/>
    </source>
</evidence>
<protein>
    <submittedName>
        <fullName evidence="4">60S ribosomal protein L27</fullName>
    </submittedName>
</protein>
<keyword evidence="2 4" id="KW-0689">Ribosomal protein</keyword>
<dbReference type="GO" id="GO:1990904">
    <property type="term" value="C:ribonucleoprotein complex"/>
    <property type="evidence" value="ECO:0007669"/>
    <property type="project" value="UniProtKB-KW"/>
</dbReference>
<dbReference type="GO" id="GO:0003735">
    <property type="term" value="F:structural constituent of ribosome"/>
    <property type="evidence" value="ECO:0007669"/>
    <property type="project" value="InterPro"/>
</dbReference>
<dbReference type="EMBL" id="CP056071">
    <property type="protein sequence ID" value="UKK02348.2"/>
    <property type="molecule type" value="Genomic_DNA"/>
</dbReference>
<dbReference type="Pfam" id="PF01777">
    <property type="entry name" value="Ribosomal_L27e"/>
    <property type="match status" value="1"/>
</dbReference>
<dbReference type="InterPro" id="IPR038655">
    <property type="entry name" value="Ribosomal_eL27_sf"/>
</dbReference>
<name>A0A976MDA5_THEOR</name>
<keyword evidence="3" id="KW-0687">Ribonucleoprotein</keyword>
<evidence type="ECO:0000313" key="4">
    <source>
        <dbReference type="EMBL" id="UKK02348.2"/>
    </source>
</evidence>
<sequence length="148" mass="16539">MGKLLKPGRVVILLSGRRAGCKAVVVQTNESSSKRRPYLNCLVAGVEKAPMKVTKKMSPKKVEKRLKLKAFVKYVNVNHLMPTRYMVNTALDPKTLLSDEQMEDKASRTAACKAVKAALEECFSKPENSDPAVKGSRDTVFLRKKLRF</sequence>
<accession>A0A976MDA5</accession>
<dbReference type="GO" id="GO:0005840">
    <property type="term" value="C:ribosome"/>
    <property type="evidence" value="ECO:0007669"/>
    <property type="project" value="UniProtKB-KW"/>
</dbReference>
<dbReference type="AlphaFoldDB" id="A0A976MDA5"/>
<evidence type="ECO:0000256" key="2">
    <source>
        <dbReference type="ARBA" id="ARBA00022980"/>
    </source>
</evidence>
<comment type="similarity">
    <text evidence="1">Belongs to the eukaryotic ribosomal protein eL27 family.</text>
</comment>
<dbReference type="GO" id="GO:0006412">
    <property type="term" value="P:translation"/>
    <property type="evidence" value="ECO:0007669"/>
    <property type="project" value="InterPro"/>
</dbReference>
<evidence type="ECO:0000256" key="3">
    <source>
        <dbReference type="ARBA" id="ARBA00023274"/>
    </source>
</evidence>
<dbReference type="InterPro" id="IPR041991">
    <property type="entry name" value="Ribosomal_eL27_KOW"/>
</dbReference>
<dbReference type="PANTHER" id="PTHR10497">
    <property type="entry name" value="60S RIBOSOMAL PROTEIN L27"/>
    <property type="match status" value="1"/>
</dbReference>
<dbReference type="InterPro" id="IPR008991">
    <property type="entry name" value="Translation_prot_SH3-like_sf"/>
</dbReference>
<dbReference type="Proteomes" id="UP000244811">
    <property type="component" value="Chromosome 2"/>
</dbReference>
<organism evidence="4 5">
    <name type="scientific">Theileria orientalis</name>
    <dbReference type="NCBI Taxonomy" id="68886"/>
    <lineage>
        <taxon>Eukaryota</taxon>
        <taxon>Sar</taxon>
        <taxon>Alveolata</taxon>
        <taxon>Apicomplexa</taxon>
        <taxon>Aconoidasida</taxon>
        <taxon>Piroplasmida</taxon>
        <taxon>Theileriidae</taxon>
        <taxon>Theileria</taxon>
    </lineage>
</organism>
<reference evidence="4" key="1">
    <citation type="submission" date="2022-07" db="EMBL/GenBank/DDBJ databases">
        <title>Evaluation of T. orientalis genome assembly methods using nanopore sequencing and analysis of variation between genomes.</title>
        <authorList>
            <person name="Yam J."/>
            <person name="Micallef M.L."/>
            <person name="Liu M."/>
            <person name="Djordjevic S.P."/>
            <person name="Bogema D.R."/>
            <person name="Jenkins C."/>
        </authorList>
    </citation>
    <scope>NUCLEOTIDE SEQUENCE</scope>
    <source>
        <strain evidence="4">Goon Nure</strain>
    </source>
</reference>
<dbReference type="CDD" id="cd06090">
    <property type="entry name" value="KOW_RPL27"/>
    <property type="match status" value="1"/>
</dbReference>
<dbReference type="SUPFAM" id="SSF50104">
    <property type="entry name" value="Translation proteins SH3-like domain"/>
    <property type="match status" value="1"/>
</dbReference>
<gene>
    <name evidence="4" type="ORF">MACK_001707</name>
</gene>
<dbReference type="InterPro" id="IPR001141">
    <property type="entry name" value="Ribosomal_eL27"/>
</dbReference>
<dbReference type="Gene3D" id="2.30.30.770">
    <property type="match status" value="1"/>
</dbReference>